<reference evidence="2" key="1">
    <citation type="submission" date="2021-06" db="EMBL/GenBank/DDBJ databases">
        <title>Halomicroarcula sp. F24A a new haloarchaeum isolated from saline soil.</title>
        <authorList>
            <person name="Duran-Viseras A."/>
            <person name="Sanchez-Porro C."/>
            <person name="Ventosa A."/>
        </authorList>
    </citation>
    <scope>NUCLEOTIDE SEQUENCE</scope>
    <source>
        <strain evidence="2">F24A</strain>
    </source>
</reference>
<organism evidence="2 3">
    <name type="scientific">Haloarcula salinisoli</name>
    <dbReference type="NCBI Taxonomy" id="2487746"/>
    <lineage>
        <taxon>Archaea</taxon>
        <taxon>Methanobacteriati</taxon>
        <taxon>Methanobacteriota</taxon>
        <taxon>Stenosarchaea group</taxon>
        <taxon>Halobacteria</taxon>
        <taxon>Halobacteriales</taxon>
        <taxon>Haloarculaceae</taxon>
        <taxon>Haloarcula</taxon>
    </lineage>
</organism>
<evidence type="ECO:0000313" key="3">
    <source>
        <dbReference type="Proteomes" id="UP000783863"/>
    </source>
</evidence>
<keyword evidence="3" id="KW-1185">Reference proteome</keyword>
<dbReference type="RefSeq" id="WP_220589677.1">
    <property type="nucleotide sequence ID" value="NZ_RKLQ01000004.1"/>
</dbReference>
<accession>A0A8J8C9B5</accession>
<name>A0A8J8C9B5_9EURY</name>
<protein>
    <submittedName>
        <fullName evidence="2">Uncharacterized protein</fullName>
    </submittedName>
</protein>
<evidence type="ECO:0000256" key="1">
    <source>
        <dbReference type="SAM" id="MobiDB-lite"/>
    </source>
</evidence>
<sequence>MTTPSQNDGSSDVDTPSNTPKYSPVTLSSIHAAIGELGYSKEYIPVVSQALDELQLALSTAQGGTFLSVELANKAKSSKYLHIDTHSEPKKGPTQALTDHSPGFDEIMLASGSLVRTILDEFLCVVDPAWQHSLAEEPFATRSSEPGSGMPGGLSADSPSTNAFAEDRLIPGVNSLEMLYAVHAIVELAFYIYLTEPGFAGSLTTDLEPDVPRLVARTAHYDDLVMNEPGPYRAPIASD</sequence>
<dbReference type="EMBL" id="RKLQ01000004">
    <property type="protein sequence ID" value="MBX0305441.1"/>
    <property type="molecule type" value="Genomic_DNA"/>
</dbReference>
<gene>
    <name evidence="2" type="ORF">EGD98_17415</name>
</gene>
<feature type="region of interest" description="Disordered" evidence="1">
    <location>
        <begin position="139"/>
        <end position="158"/>
    </location>
</feature>
<feature type="region of interest" description="Disordered" evidence="1">
    <location>
        <begin position="1"/>
        <end position="22"/>
    </location>
</feature>
<proteinExistence type="predicted"/>
<dbReference type="Proteomes" id="UP000783863">
    <property type="component" value="Unassembled WGS sequence"/>
</dbReference>
<dbReference type="AlphaFoldDB" id="A0A8J8C9B5"/>
<evidence type="ECO:0000313" key="2">
    <source>
        <dbReference type="EMBL" id="MBX0305441.1"/>
    </source>
</evidence>
<comment type="caution">
    <text evidence="2">The sequence shown here is derived from an EMBL/GenBank/DDBJ whole genome shotgun (WGS) entry which is preliminary data.</text>
</comment>